<dbReference type="OMA" id="YSAHEYG"/>
<evidence type="ECO:0000259" key="7">
    <source>
        <dbReference type="Pfam" id="PF25789"/>
    </source>
</evidence>
<dbReference type="Pfam" id="PF04112">
    <property type="entry name" value="Mak10"/>
    <property type="match status" value="1"/>
</dbReference>
<reference evidence="8" key="1">
    <citation type="submission" date="2021-01" db="UniProtKB">
        <authorList>
            <consortium name="EnsemblMetazoa"/>
        </authorList>
    </citation>
    <scope>IDENTIFICATION</scope>
</reference>
<dbReference type="KEGG" id="vde:111254438"/>
<feature type="compositionally biased region" description="Basic residues" evidence="5">
    <location>
        <begin position="611"/>
        <end position="625"/>
    </location>
</feature>
<keyword evidence="9" id="KW-1185">Reference proteome</keyword>
<dbReference type="InterPro" id="IPR007244">
    <property type="entry name" value="Naa35_N"/>
</dbReference>
<feature type="compositionally biased region" description="Basic and acidic residues" evidence="5">
    <location>
        <begin position="334"/>
        <end position="343"/>
    </location>
</feature>
<dbReference type="InterPro" id="IPR057982">
    <property type="entry name" value="TPR_NAA35"/>
</dbReference>
<dbReference type="Proteomes" id="UP000594260">
    <property type="component" value="Unplaced"/>
</dbReference>
<feature type="region of interest" description="Disordered" evidence="5">
    <location>
        <begin position="709"/>
        <end position="729"/>
    </location>
</feature>
<evidence type="ECO:0000259" key="6">
    <source>
        <dbReference type="Pfam" id="PF04112"/>
    </source>
</evidence>
<evidence type="ECO:0000256" key="4">
    <source>
        <dbReference type="ARBA" id="ARBA00030494"/>
    </source>
</evidence>
<sequence>MADAVVPPSPPVRPPVAFKWRDITENFCSAAKSLALGELFRDRDFTLLEAMSAIEMMDPKMDAGMCNAANNNNNNNTKPVQQKNGDLLPTDSQALLSKRSKQGGCGVAEEAVAEGRLKVSDLSALEIRAVLDSSLRLLASWLEGHCLAQTVFTNLYLHLKPLTVIEDRTLRSVALATIKLVVTIRDIVYRIGAFEEEDFHGVMYNFYLALDVPDAKAYSLLKECEDELQKRAKRAARQVDDVKSSGSLPASNGDTAEDHRQPEKTVEERLAKQVSPLEIEDTLESLWALQIRLRFMRLFFQSLCVLEARPGMARGFGVARRILQSAAETLKVIRETNRNNPSKDDDDDSFPTTPGFDATLNQRLLPSTFPRHTKVASCRQAYEYLAGMVDRMLEAMQVVGLSSYNQVLDFFEEFSKKAPCVLSRCIGQLVYIPQPGLVFGVTKGIDVLKDAVRSFCRPPVLLAKTPLSQIAECRDWVDGLLIRCVHPLFGLLQATGHNRARQREKAARLLEDLSLVQEEAELVDSRLVASQRDVDPQAPAFQWFTMWLMAHVLRTQIRYLLAGFELELYAVHEYGYIFWYLYEYLYRFLVTVLSQADHYLADCDRRLKRKLKKDPRSQTKAKKPANKGQGYHHKELVAHQAMQNVCGGLYKTMLGLRMDGKLQQPHQEFDTERTRFEHRFAAFRAVATPPVVSYEQYRDLNDLSRLAGQREGQQNEVELSHESNKKNPHLGVNALTSRDIYSAAARCFTQTKFLLESSGDALSDEQQSLLRLAKHNLVVVNLLASGHLPDAKILFDRGHHLYFPLLRLA</sequence>
<dbReference type="GeneID" id="111254438"/>
<evidence type="ECO:0000256" key="2">
    <source>
        <dbReference type="ARBA" id="ARBA00006289"/>
    </source>
</evidence>
<dbReference type="PANTHER" id="PTHR21373">
    <property type="entry name" value="GLUCOSE REPRESSIBLE PROTEIN MAK10"/>
    <property type="match status" value="1"/>
</dbReference>
<comment type="similarity">
    <text evidence="2">Belongs to the MAK10 family.</text>
</comment>
<dbReference type="AlphaFoldDB" id="A0A7M7MEQ8"/>
<dbReference type="RefSeq" id="XP_022671027.1">
    <property type="nucleotide sequence ID" value="XM_022815292.1"/>
</dbReference>
<evidence type="ECO:0000256" key="1">
    <source>
        <dbReference type="ARBA" id="ARBA00004496"/>
    </source>
</evidence>
<dbReference type="InterPro" id="IPR057983">
    <property type="entry name" value="NAA35-like_N"/>
</dbReference>
<dbReference type="PANTHER" id="PTHR21373:SF0">
    <property type="entry name" value="N-ALPHA-ACETYLTRANSFERASE 35, NATC AUXILIARY SUBUNIT"/>
    <property type="match status" value="1"/>
</dbReference>
<organism evidence="8 9">
    <name type="scientific">Varroa destructor</name>
    <name type="common">Honeybee mite</name>
    <dbReference type="NCBI Taxonomy" id="109461"/>
    <lineage>
        <taxon>Eukaryota</taxon>
        <taxon>Metazoa</taxon>
        <taxon>Ecdysozoa</taxon>
        <taxon>Arthropoda</taxon>
        <taxon>Chelicerata</taxon>
        <taxon>Arachnida</taxon>
        <taxon>Acari</taxon>
        <taxon>Parasitiformes</taxon>
        <taxon>Mesostigmata</taxon>
        <taxon>Gamasina</taxon>
        <taxon>Dermanyssoidea</taxon>
        <taxon>Varroidae</taxon>
        <taxon>Varroa</taxon>
    </lineage>
</organism>
<feature type="region of interest" description="Disordered" evidence="5">
    <location>
        <begin position="334"/>
        <end position="353"/>
    </location>
</feature>
<dbReference type="GO" id="GO:0031417">
    <property type="term" value="C:NatC complex"/>
    <property type="evidence" value="ECO:0007669"/>
    <property type="project" value="InterPro"/>
</dbReference>
<feature type="region of interest" description="Disordered" evidence="5">
    <location>
        <begin position="611"/>
        <end position="630"/>
    </location>
</feature>
<feature type="region of interest" description="Disordered" evidence="5">
    <location>
        <begin position="235"/>
        <end position="270"/>
    </location>
</feature>
<dbReference type="CTD" id="60560"/>
<feature type="compositionally biased region" description="Basic and acidic residues" evidence="5">
    <location>
        <begin position="256"/>
        <end position="270"/>
    </location>
</feature>
<feature type="domain" description="NAA35-like TPR repeats" evidence="7">
    <location>
        <begin position="395"/>
        <end position="805"/>
    </location>
</feature>
<dbReference type="FunCoup" id="A0A7M7MEQ8">
    <property type="interactions" value="1534"/>
</dbReference>
<accession>A0A7M7MEQ8</accession>
<dbReference type="InParanoid" id="A0A7M7MEQ8"/>
<dbReference type="OrthoDB" id="269405at2759"/>
<comment type="subcellular location">
    <subcellularLocation>
        <location evidence="1">Cytoplasm</location>
    </subcellularLocation>
</comment>
<evidence type="ECO:0000256" key="5">
    <source>
        <dbReference type="SAM" id="MobiDB-lite"/>
    </source>
</evidence>
<evidence type="ECO:0000313" key="9">
    <source>
        <dbReference type="Proteomes" id="UP000594260"/>
    </source>
</evidence>
<evidence type="ECO:0000313" key="8">
    <source>
        <dbReference type="EnsemblMetazoa" id="XP_022671027"/>
    </source>
</evidence>
<feature type="domain" description="NAA35-like N-terminal" evidence="6">
    <location>
        <begin position="37"/>
        <end position="214"/>
    </location>
</feature>
<feature type="compositionally biased region" description="Polar residues" evidence="5">
    <location>
        <begin position="244"/>
        <end position="254"/>
    </location>
</feature>
<name>A0A7M7MEQ8_VARDE</name>
<evidence type="ECO:0000256" key="3">
    <source>
        <dbReference type="ARBA" id="ARBA00022490"/>
    </source>
</evidence>
<dbReference type="EnsemblMetazoa" id="XM_022815292">
    <property type="protein sequence ID" value="XP_022671027"/>
    <property type="gene ID" value="LOC111254438"/>
</dbReference>
<dbReference type="Pfam" id="PF25789">
    <property type="entry name" value="TPR_NAA35"/>
    <property type="match status" value="1"/>
</dbReference>
<protein>
    <recommendedName>
        <fullName evidence="4">Protein MAK10 homolog</fullName>
    </recommendedName>
</protein>
<keyword evidence="3" id="KW-0963">Cytoplasm</keyword>
<proteinExistence type="inferred from homology"/>